<reference evidence="3" key="1">
    <citation type="journal article" date="2019" name="Int. J. Syst. Evol. Microbiol.">
        <title>The Global Catalogue of Microorganisms (GCM) 10K type strain sequencing project: providing services to taxonomists for standard genome sequencing and annotation.</title>
        <authorList>
            <consortium name="The Broad Institute Genomics Platform"/>
            <consortium name="The Broad Institute Genome Sequencing Center for Infectious Disease"/>
            <person name="Wu L."/>
            <person name="Ma J."/>
        </authorList>
    </citation>
    <scope>NUCLEOTIDE SEQUENCE [LARGE SCALE GENOMIC DNA]</scope>
    <source>
        <strain evidence="3">CCUG 58760</strain>
    </source>
</reference>
<keyword evidence="1" id="KW-0812">Transmembrane</keyword>
<dbReference type="EMBL" id="JBHSLC010000010">
    <property type="protein sequence ID" value="MFC5354977.1"/>
    <property type="molecule type" value="Genomic_DNA"/>
</dbReference>
<keyword evidence="1" id="KW-0472">Membrane</keyword>
<protein>
    <submittedName>
        <fullName evidence="2">YdbH domain-containing protein</fullName>
    </submittedName>
</protein>
<proteinExistence type="predicted"/>
<dbReference type="InterPro" id="IPR021730">
    <property type="entry name" value="YdbH"/>
</dbReference>
<organism evidence="2 3">
    <name type="scientific">Azospirillum himalayense</name>
    <dbReference type="NCBI Taxonomy" id="654847"/>
    <lineage>
        <taxon>Bacteria</taxon>
        <taxon>Pseudomonadati</taxon>
        <taxon>Pseudomonadota</taxon>
        <taxon>Alphaproteobacteria</taxon>
        <taxon>Rhodospirillales</taxon>
        <taxon>Azospirillaceae</taxon>
        <taxon>Azospirillum</taxon>
    </lineage>
</organism>
<dbReference type="Proteomes" id="UP001596166">
    <property type="component" value="Unassembled WGS sequence"/>
</dbReference>
<keyword evidence="1" id="KW-1133">Transmembrane helix</keyword>
<feature type="transmembrane region" description="Helical" evidence="1">
    <location>
        <begin position="12"/>
        <end position="29"/>
    </location>
</feature>
<comment type="caution">
    <text evidence="2">The sequence shown here is derived from an EMBL/GenBank/DDBJ whole genome shotgun (WGS) entry which is preliminary data.</text>
</comment>
<dbReference type="RefSeq" id="WP_376994673.1">
    <property type="nucleotide sequence ID" value="NZ_JBHSLC010000010.1"/>
</dbReference>
<evidence type="ECO:0000256" key="1">
    <source>
        <dbReference type="SAM" id="Phobius"/>
    </source>
</evidence>
<sequence>MRQQSVRRLRRWLVLVKLALIGGTVALLVQHRTELAGTAATQALRRAGFPDAAVTVTDLSAEQTRAVVRLDRQGTVRGTLTLSHPLDILREGRIERLDLADARLRLDVAKDGSLRVAGYPLTGSDGAGGNGGAAAGDDGFAIPIDTIQLNNTAVTLATPRGTADGTLRLTMTRDGALHRGQATLTAPAKGLPALTHWTGAGTIAETVGTLTAKARLTWDGSALKAQGDLLLADLAGRFGPVSASGINGVLSLPSLFPPVVAPGQMLAVKLLDVGLPLTDGTLRFGYGTKGRLSVERAEWHWADGVLRADPFAIDPAAPRGTVTLRAERVHLGPMLAMVAVDGLEASGTVSGRLPVRIAADSVHLDGGLLEADSPGTLRYDPENPPGFLKGEEGSPTALLMGALTDFRYDTLTASVDGQAGGELAVGIAIRGSNPAFYDGYPVALNLKVSGALDRILRQSLDTYRIPETVRDRMTEFQRKNP</sequence>
<keyword evidence="3" id="KW-1185">Reference proteome</keyword>
<evidence type="ECO:0000313" key="3">
    <source>
        <dbReference type="Proteomes" id="UP001596166"/>
    </source>
</evidence>
<dbReference type="Pfam" id="PF11739">
    <property type="entry name" value="YdbH-like"/>
    <property type="match status" value="1"/>
</dbReference>
<evidence type="ECO:0000313" key="2">
    <source>
        <dbReference type="EMBL" id="MFC5354977.1"/>
    </source>
</evidence>
<accession>A0ABW0G4H0</accession>
<name>A0ABW0G4H0_9PROT</name>
<gene>
    <name evidence="2" type="ORF">ACFPMG_08145</name>
</gene>